<gene>
    <name evidence="2" type="ORF">B296_00013983</name>
</gene>
<feature type="coiled-coil region" evidence="1">
    <location>
        <begin position="218"/>
        <end position="280"/>
    </location>
</feature>
<accession>A0A426Y4F6</accession>
<proteinExistence type="predicted"/>
<evidence type="ECO:0000313" key="3">
    <source>
        <dbReference type="Proteomes" id="UP000287651"/>
    </source>
</evidence>
<sequence>MSFASSHSESRLVEMSTHRSRVLSCPSGESRLSALIYVSEGAAPVDLGTVDALVAMRSNFDVDSIVMTRRLVEVRKNYFILLEFELHAPLPGEHPYDAFLNGFSLSTDALEAETPEHQVDALGSTTEVPSGKGKEPLAIEEALEQGYTLRELCEVEDRVGAERYLATVMTRLKGLHFITALIDRVHDAGQLVRSQHKRILALQAANKELKDRADQDLVAAAEAHVKELEGNVNKLRGEMKPLKTQRRRLEEEVGILRSSSDEAQNDRARLEGDVLSLTEATTLLEAKLKNEGVKAVVAYKASRGFESGLEKMG</sequence>
<dbReference type="AlphaFoldDB" id="A0A426Y4F6"/>
<protein>
    <submittedName>
        <fullName evidence="2">Uncharacterized protein</fullName>
    </submittedName>
</protein>
<keyword evidence="1" id="KW-0175">Coiled coil</keyword>
<dbReference type="EMBL" id="AMZH03015151">
    <property type="protein sequence ID" value="RRT46510.1"/>
    <property type="molecule type" value="Genomic_DNA"/>
</dbReference>
<dbReference type="Proteomes" id="UP000287651">
    <property type="component" value="Unassembled WGS sequence"/>
</dbReference>
<comment type="caution">
    <text evidence="2">The sequence shown here is derived from an EMBL/GenBank/DDBJ whole genome shotgun (WGS) entry which is preliminary data.</text>
</comment>
<name>A0A426Y4F6_ENSVE</name>
<evidence type="ECO:0000313" key="2">
    <source>
        <dbReference type="EMBL" id="RRT46510.1"/>
    </source>
</evidence>
<evidence type="ECO:0000256" key="1">
    <source>
        <dbReference type="SAM" id="Coils"/>
    </source>
</evidence>
<reference evidence="2 3" key="1">
    <citation type="journal article" date="2014" name="Agronomy (Basel)">
        <title>A Draft Genome Sequence for Ensete ventricosum, the Drought-Tolerant Tree Against Hunger.</title>
        <authorList>
            <person name="Harrison J."/>
            <person name="Moore K.A."/>
            <person name="Paszkiewicz K."/>
            <person name="Jones T."/>
            <person name="Grant M."/>
            <person name="Ambacheew D."/>
            <person name="Muzemil S."/>
            <person name="Studholme D.J."/>
        </authorList>
    </citation>
    <scope>NUCLEOTIDE SEQUENCE [LARGE SCALE GENOMIC DNA]</scope>
</reference>
<organism evidence="2 3">
    <name type="scientific">Ensete ventricosum</name>
    <name type="common">Abyssinian banana</name>
    <name type="synonym">Musa ensete</name>
    <dbReference type="NCBI Taxonomy" id="4639"/>
    <lineage>
        <taxon>Eukaryota</taxon>
        <taxon>Viridiplantae</taxon>
        <taxon>Streptophyta</taxon>
        <taxon>Embryophyta</taxon>
        <taxon>Tracheophyta</taxon>
        <taxon>Spermatophyta</taxon>
        <taxon>Magnoliopsida</taxon>
        <taxon>Liliopsida</taxon>
        <taxon>Zingiberales</taxon>
        <taxon>Musaceae</taxon>
        <taxon>Ensete</taxon>
    </lineage>
</organism>